<organism evidence="1 2">
    <name type="scientific">Novipirellula aureliae</name>
    <dbReference type="NCBI Taxonomy" id="2527966"/>
    <lineage>
        <taxon>Bacteria</taxon>
        <taxon>Pseudomonadati</taxon>
        <taxon>Planctomycetota</taxon>
        <taxon>Planctomycetia</taxon>
        <taxon>Pirellulales</taxon>
        <taxon>Pirellulaceae</taxon>
        <taxon>Novipirellula</taxon>
    </lineage>
</organism>
<proteinExistence type="predicted"/>
<dbReference type="Proteomes" id="UP000315471">
    <property type="component" value="Unassembled WGS sequence"/>
</dbReference>
<dbReference type="AlphaFoldDB" id="A0A5C6E764"/>
<protein>
    <submittedName>
        <fullName evidence="1">Uncharacterized protein</fullName>
    </submittedName>
</protein>
<dbReference type="EMBL" id="SJPY01000002">
    <property type="protein sequence ID" value="TWU44395.1"/>
    <property type="molecule type" value="Genomic_DNA"/>
</dbReference>
<keyword evidence="2" id="KW-1185">Reference proteome</keyword>
<evidence type="ECO:0000313" key="1">
    <source>
        <dbReference type="EMBL" id="TWU44395.1"/>
    </source>
</evidence>
<accession>A0A5C6E764</accession>
<evidence type="ECO:0000313" key="2">
    <source>
        <dbReference type="Proteomes" id="UP000315471"/>
    </source>
</evidence>
<sequence>MFGDTSGSFEWLGFLAILQESPSLRAFVLQLFIQLDGVDDRVFFGRHEI</sequence>
<reference evidence="1 2" key="1">
    <citation type="submission" date="2019-02" db="EMBL/GenBank/DDBJ databases">
        <title>Deep-cultivation of Planctomycetes and their phenomic and genomic characterization uncovers novel biology.</title>
        <authorList>
            <person name="Wiegand S."/>
            <person name="Jogler M."/>
            <person name="Boedeker C."/>
            <person name="Pinto D."/>
            <person name="Vollmers J."/>
            <person name="Rivas-Marin E."/>
            <person name="Kohn T."/>
            <person name="Peeters S.H."/>
            <person name="Heuer A."/>
            <person name="Rast P."/>
            <person name="Oberbeckmann S."/>
            <person name="Bunk B."/>
            <person name="Jeske O."/>
            <person name="Meyerdierks A."/>
            <person name="Storesund J.E."/>
            <person name="Kallscheuer N."/>
            <person name="Luecker S."/>
            <person name="Lage O.M."/>
            <person name="Pohl T."/>
            <person name="Merkel B.J."/>
            <person name="Hornburger P."/>
            <person name="Mueller R.-W."/>
            <person name="Bruemmer F."/>
            <person name="Labrenz M."/>
            <person name="Spormann A.M."/>
            <person name="Op Den Camp H."/>
            <person name="Overmann J."/>
            <person name="Amann R."/>
            <person name="Jetten M.S.M."/>
            <person name="Mascher T."/>
            <person name="Medema M.H."/>
            <person name="Devos D.P."/>
            <person name="Kaster A.-K."/>
            <person name="Ovreas L."/>
            <person name="Rohde M."/>
            <person name="Galperin M.Y."/>
            <person name="Jogler C."/>
        </authorList>
    </citation>
    <scope>NUCLEOTIDE SEQUENCE [LARGE SCALE GENOMIC DNA]</scope>
    <source>
        <strain evidence="1 2">Q31b</strain>
    </source>
</reference>
<gene>
    <name evidence="1" type="ORF">Q31b_19310</name>
</gene>
<comment type="caution">
    <text evidence="1">The sequence shown here is derived from an EMBL/GenBank/DDBJ whole genome shotgun (WGS) entry which is preliminary data.</text>
</comment>
<name>A0A5C6E764_9BACT</name>